<evidence type="ECO:0000313" key="2">
    <source>
        <dbReference type="EMBL" id="SFR58608.1"/>
    </source>
</evidence>
<evidence type="ECO:0008006" key="4">
    <source>
        <dbReference type="Google" id="ProtNLM"/>
    </source>
</evidence>
<gene>
    <name evidence="2" type="ORF">SAMN04487937_2920</name>
</gene>
<name>A0A1I6HW33_HALSD</name>
<dbReference type="Proteomes" id="UP000198932">
    <property type="component" value="Unassembled WGS sequence"/>
</dbReference>
<dbReference type="AlphaFoldDB" id="A0A1I6HW33"/>
<organism evidence="2 3">
    <name type="scientific">Halorubrum sodomense</name>
    <dbReference type="NCBI Taxonomy" id="35743"/>
    <lineage>
        <taxon>Archaea</taxon>
        <taxon>Methanobacteriati</taxon>
        <taxon>Methanobacteriota</taxon>
        <taxon>Stenosarchaea group</taxon>
        <taxon>Halobacteria</taxon>
        <taxon>Halobacteriales</taxon>
        <taxon>Haloferacaceae</taxon>
        <taxon>Halorubrum</taxon>
    </lineage>
</organism>
<proteinExistence type="predicted"/>
<accession>A0A1I6HW33</accession>
<keyword evidence="1" id="KW-0472">Membrane</keyword>
<keyword evidence="3" id="KW-1185">Reference proteome</keyword>
<evidence type="ECO:0000313" key="3">
    <source>
        <dbReference type="Proteomes" id="UP000198932"/>
    </source>
</evidence>
<protein>
    <recommendedName>
        <fullName evidence="4">Major facilitator superfamily (MFS) profile domain-containing protein</fullName>
    </recommendedName>
</protein>
<keyword evidence="1" id="KW-1133">Transmembrane helix</keyword>
<keyword evidence="1" id="KW-0812">Transmembrane</keyword>
<sequence>MSGIVVTFALAAFGSLVGLVGGPLGSLLAVAGVLAVGLFLTFLFAVDSALAGAIGGGVGE</sequence>
<feature type="transmembrane region" description="Helical" evidence="1">
    <location>
        <begin position="28"/>
        <end position="46"/>
    </location>
</feature>
<evidence type="ECO:0000256" key="1">
    <source>
        <dbReference type="SAM" id="Phobius"/>
    </source>
</evidence>
<dbReference type="EMBL" id="FOYN01000005">
    <property type="protein sequence ID" value="SFR58608.1"/>
    <property type="molecule type" value="Genomic_DNA"/>
</dbReference>
<reference evidence="3" key="1">
    <citation type="submission" date="2016-10" db="EMBL/GenBank/DDBJ databases">
        <authorList>
            <person name="Varghese N."/>
            <person name="Submissions S."/>
        </authorList>
    </citation>
    <scope>NUCLEOTIDE SEQUENCE [LARGE SCALE GENOMIC DNA]</scope>
    <source>
        <strain evidence="3">RD 26</strain>
    </source>
</reference>